<keyword evidence="10" id="KW-1133">Transmembrane helix</keyword>
<evidence type="ECO:0000256" key="9">
    <source>
        <dbReference type="ARBA" id="ARBA00022927"/>
    </source>
</evidence>
<dbReference type="Proteomes" id="UP000270296">
    <property type="component" value="Unassembled WGS sequence"/>
</dbReference>
<reference evidence="14 15" key="2">
    <citation type="submission" date="2018-11" db="EMBL/GenBank/DDBJ databases">
        <authorList>
            <consortium name="Pathogen Informatics"/>
        </authorList>
    </citation>
    <scope>NUCLEOTIDE SEQUENCE [LARGE SCALE GENOMIC DNA]</scope>
</reference>
<proteinExistence type="inferred from homology"/>
<comment type="pathway">
    <text evidence="2">Protein modification; protein ubiquitination.</text>
</comment>
<keyword evidence="6" id="KW-0479">Metal-binding</keyword>
<keyword evidence="11" id="KW-0472">Membrane</keyword>
<dbReference type="GO" id="GO:0015031">
    <property type="term" value="P:protein transport"/>
    <property type="evidence" value="ECO:0007669"/>
    <property type="project" value="UniProtKB-KW"/>
</dbReference>
<dbReference type="GO" id="GO:0005778">
    <property type="term" value="C:peroxisomal membrane"/>
    <property type="evidence" value="ECO:0007669"/>
    <property type="project" value="UniProtKB-SubCell"/>
</dbReference>
<evidence type="ECO:0000256" key="2">
    <source>
        <dbReference type="ARBA" id="ARBA00004906"/>
    </source>
</evidence>
<evidence type="ECO:0000256" key="5">
    <source>
        <dbReference type="ARBA" id="ARBA00022692"/>
    </source>
</evidence>
<keyword evidence="9" id="KW-0653">Protein transport</keyword>
<keyword evidence="7" id="KW-0863">Zinc-finger</keyword>
<evidence type="ECO:0000256" key="3">
    <source>
        <dbReference type="ARBA" id="ARBA00008704"/>
    </source>
</evidence>
<dbReference type="AlphaFoldDB" id="A0A183J0Q8"/>
<keyword evidence="5" id="KW-0812">Transmembrane</keyword>
<evidence type="ECO:0000259" key="13">
    <source>
        <dbReference type="Pfam" id="PF04757"/>
    </source>
</evidence>
<evidence type="ECO:0000256" key="1">
    <source>
        <dbReference type="ARBA" id="ARBA00004585"/>
    </source>
</evidence>
<feature type="domain" description="Pex N-terminal" evidence="13">
    <location>
        <begin position="43"/>
        <end position="133"/>
    </location>
</feature>
<gene>
    <name evidence="14" type="ORF">SBAD_LOCUS9456</name>
</gene>
<evidence type="ECO:0000256" key="7">
    <source>
        <dbReference type="ARBA" id="ARBA00022771"/>
    </source>
</evidence>
<evidence type="ECO:0000256" key="11">
    <source>
        <dbReference type="ARBA" id="ARBA00023136"/>
    </source>
</evidence>
<dbReference type="EMBL" id="UZAM01012742">
    <property type="protein sequence ID" value="VDP23259.1"/>
    <property type="molecule type" value="Genomic_DNA"/>
</dbReference>
<comment type="subcellular location">
    <subcellularLocation>
        <location evidence="1">Peroxisome membrane</location>
        <topology evidence="1">Multi-pass membrane protein</topology>
    </subcellularLocation>
</comment>
<evidence type="ECO:0000256" key="6">
    <source>
        <dbReference type="ARBA" id="ARBA00022723"/>
    </source>
</evidence>
<evidence type="ECO:0000256" key="12">
    <source>
        <dbReference type="ARBA" id="ARBA00023140"/>
    </source>
</evidence>
<evidence type="ECO:0000256" key="8">
    <source>
        <dbReference type="ARBA" id="ARBA00022833"/>
    </source>
</evidence>
<keyword evidence="15" id="KW-1185">Reference proteome</keyword>
<evidence type="ECO:0000313" key="14">
    <source>
        <dbReference type="EMBL" id="VDP23259.1"/>
    </source>
</evidence>
<evidence type="ECO:0000256" key="4">
    <source>
        <dbReference type="ARBA" id="ARBA00022448"/>
    </source>
</evidence>
<comment type="similarity">
    <text evidence="3">Belongs to the pex2/pex10/pex12 family.</text>
</comment>
<sequence>MATDGELTDTGEVNIFDIVNLDSFERSLRNGIEWICQEYRLPKEQYFLQFYSLWCTLSEMAKLLMKLGFLCTLTKHHSLASFLSNTKLTFNVDRESRQALQRQEKGSAWNIRRSLATLVGIGVLFIQFLDYWRENKEKFDGRYKCPVPRPPHGVSIITSAS</sequence>
<keyword evidence="12" id="KW-0576">Peroxisome</keyword>
<dbReference type="WBParaSite" id="SBAD_0000980101-mRNA-1">
    <property type="protein sequence ID" value="SBAD_0000980101-mRNA-1"/>
    <property type="gene ID" value="SBAD_0000980101"/>
</dbReference>
<protein>
    <submittedName>
        <fullName evidence="16">Pex2_Pex12 domain-containing protein</fullName>
    </submittedName>
</protein>
<evidence type="ECO:0000313" key="16">
    <source>
        <dbReference type="WBParaSite" id="SBAD_0000980101-mRNA-1"/>
    </source>
</evidence>
<keyword evidence="4" id="KW-0813">Transport</keyword>
<evidence type="ECO:0000256" key="10">
    <source>
        <dbReference type="ARBA" id="ARBA00022989"/>
    </source>
</evidence>
<dbReference type="InterPro" id="IPR006845">
    <property type="entry name" value="Pex_N"/>
</dbReference>
<reference evidence="16" key="1">
    <citation type="submission" date="2016-06" db="UniProtKB">
        <authorList>
            <consortium name="WormBaseParasite"/>
        </authorList>
    </citation>
    <scope>IDENTIFICATION</scope>
</reference>
<keyword evidence="8" id="KW-0862">Zinc</keyword>
<name>A0A183J0Q8_9BILA</name>
<dbReference type="Pfam" id="PF04757">
    <property type="entry name" value="Pex2_Pex12"/>
    <property type="match status" value="1"/>
</dbReference>
<accession>A0A183J0Q8</accession>
<organism evidence="16">
    <name type="scientific">Soboliphyme baturini</name>
    <dbReference type="NCBI Taxonomy" id="241478"/>
    <lineage>
        <taxon>Eukaryota</taxon>
        <taxon>Metazoa</taxon>
        <taxon>Ecdysozoa</taxon>
        <taxon>Nematoda</taxon>
        <taxon>Enoplea</taxon>
        <taxon>Dorylaimia</taxon>
        <taxon>Dioctophymatida</taxon>
        <taxon>Dioctophymatoidea</taxon>
        <taxon>Soboliphymatidae</taxon>
        <taxon>Soboliphyme</taxon>
    </lineage>
</organism>
<dbReference type="GO" id="GO:0008270">
    <property type="term" value="F:zinc ion binding"/>
    <property type="evidence" value="ECO:0007669"/>
    <property type="project" value="UniProtKB-KW"/>
</dbReference>
<evidence type="ECO:0000313" key="15">
    <source>
        <dbReference type="Proteomes" id="UP000270296"/>
    </source>
</evidence>